<dbReference type="PANTHER" id="PTHR43317:SF1">
    <property type="entry name" value="THERMOSPERMINE SYNTHASE ACAULIS5"/>
    <property type="match status" value="1"/>
</dbReference>
<dbReference type="InterPro" id="IPR041698">
    <property type="entry name" value="Methyltransf_25"/>
</dbReference>
<gene>
    <name evidence="3" type="ORF">MICH65_0409</name>
</gene>
<reference evidence="4" key="1">
    <citation type="journal article" date="2020" name="Microorganisms">
        <title>Complete Genome of a Member of a New Bacterial Lineage in the Microgenomates Group Reveals an Unusual Nucleotide Composition Disparity Between Two Strands of DNA and Limited Metabolic Potential.</title>
        <authorList>
            <person name="Kadnikov V.V."/>
            <person name="Mardanov A.V."/>
            <person name="Beletsky A.V."/>
            <person name="Karnachuk O.V."/>
            <person name="Ravin N.V."/>
        </authorList>
    </citation>
    <scope>NUCLEOTIDE SEQUENCE [LARGE SCALE GENOMIC DNA]</scope>
</reference>
<dbReference type="Proteomes" id="UP000463983">
    <property type="component" value="Chromosome"/>
</dbReference>
<dbReference type="PANTHER" id="PTHR43317">
    <property type="entry name" value="THERMOSPERMINE SYNTHASE ACAULIS5"/>
    <property type="match status" value="1"/>
</dbReference>
<proteinExistence type="predicted"/>
<dbReference type="KEGG" id="caqa:MICH65_0409"/>
<organism evidence="3 4">
    <name type="scientific">Candidatus Chazhemtobacterium aquaticus</name>
    <dbReference type="NCBI Taxonomy" id="2715735"/>
    <lineage>
        <taxon>Bacteria</taxon>
        <taxon>Candidatus Chazhemtobacteraceae</taxon>
        <taxon>Candidatus Chazhemtobacterium</taxon>
    </lineage>
</organism>
<keyword evidence="1" id="KW-0620">Polyamine biosynthesis</keyword>
<accession>A0A857NAI9</accession>
<evidence type="ECO:0000259" key="2">
    <source>
        <dbReference type="Pfam" id="PF13649"/>
    </source>
</evidence>
<dbReference type="SUPFAM" id="SSF53335">
    <property type="entry name" value="S-adenosyl-L-methionine-dependent methyltransferases"/>
    <property type="match status" value="1"/>
</dbReference>
<dbReference type="CDD" id="cd02440">
    <property type="entry name" value="AdoMet_MTases"/>
    <property type="match status" value="1"/>
</dbReference>
<sequence>MNLKQYLIPQTLKRFHSQYNNDIELVAFSGSTRLDMGGLTQSGEIIEKIWKKALDDLLPQDFSPHSILLLGFGAGSAAHLVSRRWPKARITGVELDPVVIDIARKHFKISSIPHLTLHNQDALDFVNQQDSQLQFDLTLVDCYLGDQFPLQLESLKFIKKLTQISPFVIINRLFWGKYQPLTLDFHHRLKPHFATSTTRTTSNYLISIQKQRGVGD</sequence>
<name>A0A857NAI9_9BACT</name>
<evidence type="ECO:0000313" key="3">
    <source>
        <dbReference type="EMBL" id="QHO63390.1"/>
    </source>
</evidence>
<dbReference type="Gene3D" id="3.40.50.150">
    <property type="entry name" value="Vaccinia Virus protein VP39"/>
    <property type="match status" value="1"/>
</dbReference>
<evidence type="ECO:0000256" key="1">
    <source>
        <dbReference type="ARBA" id="ARBA00023115"/>
    </source>
</evidence>
<dbReference type="Pfam" id="PF13649">
    <property type="entry name" value="Methyltransf_25"/>
    <property type="match status" value="1"/>
</dbReference>
<feature type="domain" description="Methyltransferase" evidence="2">
    <location>
        <begin position="67"/>
        <end position="139"/>
    </location>
</feature>
<dbReference type="RefSeq" id="WP_161931774.1">
    <property type="nucleotide sequence ID" value="NZ_CP047901.1"/>
</dbReference>
<dbReference type="EMBL" id="CP047901">
    <property type="protein sequence ID" value="QHO63390.1"/>
    <property type="molecule type" value="Genomic_DNA"/>
</dbReference>
<evidence type="ECO:0000313" key="4">
    <source>
        <dbReference type="Proteomes" id="UP000463983"/>
    </source>
</evidence>
<dbReference type="AlphaFoldDB" id="A0A857NAI9"/>
<dbReference type="InterPro" id="IPR029063">
    <property type="entry name" value="SAM-dependent_MTases_sf"/>
</dbReference>
<keyword evidence="4" id="KW-1185">Reference proteome</keyword>
<protein>
    <recommendedName>
        <fullName evidence="2">Methyltransferase domain-containing protein</fullName>
    </recommendedName>
</protein>
<dbReference type="GO" id="GO:0006596">
    <property type="term" value="P:polyamine biosynthetic process"/>
    <property type="evidence" value="ECO:0007669"/>
    <property type="project" value="UniProtKB-KW"/>
</dbReference>